<dbReference type="EC" id="2.7.7.60" evidence="3"/>
<reference evidence="7" key="1">
    <citation type="submission" date="2018-06" db="EMBL/GenBank/DDBJ databases">
        <authorList>
            <person name="Zhirakovskaya E."/>
        </authorList>
    </citation>
    <scope>NUCLEOTIDE SEQUENCE</scope>
</reference>
<dbReference type="GO" id="GO:0050518">
    <property type="term" value="F:2-C-methyl-D-erythritol 4-phosphate cytidylyltransferase activity"/>
    <property type="evidence" value="ECO:0007669"/>
    <property type="project" value="UniProtKB-EC"/>
</dbReference>
<keyword evidence="4 7" id="KW-0808">Transferase</keyword>
<organism evidence="7">
    <name type="scientific">hydrothermal vent metagenome</name>
    <dbReference type="NCBI Taxonomy" id="652676"/>
    <lineage>
        <taxon>unclassified sequences</taxon>
        <taxon>metagenomes</taxon>
        <taxon>ecological metagenomes</taxon>
    </lineage>
</organism>
<dbReference type="InterPro" id="IPR018294">
    <property type="entry name" value="ISPD_synthase_CS"/>
</dbReference>
<dbReference type="Gene3D" id="3.90.550.10">
    <property type="entry name" value="Spore Coat Polysaccharide Biosynthesis Protein SpsA, Chain A"/>
    <property type="match status" value="1"/>
</dbReference>
<evidence type="ECO:0000256" key="1">
    <source>
        <dbReference type="ARBA" id="ARBA00004787"/>
    </source>
</evidence>
<protein>
    <recommendedName>
        <fullName evidence="3">2-C-methyl-D-erythritol 4-phosphate cytidylyltransferase</fullName>
        <ecNumber evidence="3">2.7.7.60</ecNumber>
    </recommendedName>
</protein>
<dbReference type="PANTHER" id="PTHR32125">
    <property type="entry name" value="2-C-METHYL-D-ERYTHRITOL 4-PHOSPHATE CYTIDYLYLTRANSFERASE, CHLOROPLASTIC"/>
    <property type="match status" value="1"/>
</dbReference>
<dbReference type="InterPro" id="IPR050088">
    <property type="entry name" value="IspD/TarI_cytidylyltransf_bact"/>
</dbReference>
<dbReference type="InterPro" id="IPR001228">
    <property type="entry name" value="IspD"/>
</dbReference>
<evidence type="ECO:0000256" key="5">
    <source>
        <dbReference type="ARBA" id="ARBA00022695"/>
    </source>
</evidence>
<dbReference type="UniPathway" id="UPA00056">
    <property type="reaction ID" value="UER00093"/>
</dbReference>
<dbReference type="GO" id="GO:0019288">
    <property type="term" value="P:isopentenyl diphosphate biosynthetic process, methylerythritol 4-phosphate pathway"/>
    <property type="evidence" value="ECO:0007669"/>
    <property type="project" value="UniProtKB-UniPathway"/>
</dbReference>
<keyword evidence="5 7" id="KW-0548">Nucleotidyltransferase</keyword>
<evidence type="ECO:0000256" key="4">
    <source>
        <dbReference type="ARBA" id="ARBA00022679"/>
    </source>
</evidence>
<comment type="pathway">
    <text evidence="1">Isoprenoid biosynthesis; isopentenyl diphosphate biosynthesis via DXP pathway; isopentenyl diphosphate from 1-deoxy-D-xylulose 5-phosphate: step 2/6.</text>
</comment>
<accession>A0A3B0XX87</accession>
<dbReference type="FunFam" id="3.90.550.10:FF:000003">
    <property type="entry name" value="2-C-methyl-D-erythritol 4-phosphate cytidylyltransferase"/>
    <property type="match status" value="1"/>
</dbReference>
<evidence type="ECO:0000256" key="3">
    <source>
        <dbReference type="ARBA" id="ARBA00012526"/>
    </source>
</evidence>
<evidence type="ECO:0000256" key="6">
    <source>
        <dbReference type="ARBA" id="ARBA00023229"/>
    </source>
</evidence>
<dbReference type="HAMAP" id="MF_00108">
    <property type="entry name" value="IspD"/>
    <property type="match status" value="1"/>
</dbReference>
<sequence>MSDVSLALEKQYWVVIPAAGAGKRMQADRPKQYLPLLEKTVIEHTLDRLLAPEAVAGAVLSISEGDAYWPALGYKTEKPLLVARGGKARCDSVLNALALLQQTVNDAKTVWVLVHDAARPCVRAEDIAQLIERGSLSDDGGLLALPVRDTMKRSSTFSAKCTANNAPDETHQVQQTIDRTALWHALTPQLFRLDLLLAALHQAAKNNQLVTDDASAMELAGYHPQLIEAHEDNIKITRAFDLQLAELFLLNQLS</sequence>
<evidence type="ECO:0000313" key="7">
    <source>
        <dbReference type="EMBL" id="VAW67762.1"/>
    </source>
</evidence>
<dbReference type="CDD" id="cd02516">
    <property type="entry name" value="CDP-ME_synthetase"/>
    <property type="match status" value="1"/>
</dbReference>
<evidence type="ECO:0000256" key="2">
    <source>
        <dbReference type="ARBA" id="ARBA00009789"/>
    </source>
</evidence>
<gene>
    <name evidence="7" type="ORF">MNBD_GAMMA10-902</name>
</gene>
<dbReference type="AlphaFoldDB" id="A0A3B0XX87"/>
<comment type="similarity">
    <text evidence="2">Belongs to the IspD/TarI cytidylyltransferase family. IspD subfamily.</text>
</comment>
<dbReference type="Pfam" id="PF01128">
    <property type="entry name" value="IspD"/>
    <property type="match status" value="1"/>
</dbReference>
<keyword evidence="6" id="KW-0414">Isoprene biosynthesis</keyword>
<dbReference type="EMBL" id="UOFJ01000291">
    <property type="protein sequence ID" value="VAW67762.1"/>
    <property type="molecule type" value="Genomic_DNA"/>
</dbReference>
<dbReference type="PANTHER" id="PTHR32125:SF4">
    <property type="entry name" value="2-C-METHYL-D-ERYTHRITOL 4-PHOSPHATE CYTIDYLYLTRANSFERASE, CHLOROPLASTIC"/>
    <property type="match status" value="1"/>
</dbReference>
<dbReference type="InterPro" id="IPR034683">
    <property type="entry name" value="IspD/TarI"/>
</dbReference>
<dbReference type="NCBIfam" id="TIGR00453">
    <property type="entry name" value="ispD"/>
    <property type="match status" value="1"/>
</dbReference>
<dbReference type="SUPFAM" id="SSF53448">
    <property type="entry name" value="Nucleotide-diphospho-sugar transferases"/>
    <property type="match status" value="1"/>
</dbReference>
<name>A0A3B0XX87_9ZZZZ</name>
<proteinExistence type="inferred from homology"/>
<dbReference type="PROSITE" id="PS01295">
    <property type="entry name" value="ISPD"/>
    <property type="match status" value="1"/>
</dbReference>
<dbReference type="InterPro" id="IPR029044">
    <property type="entry name" value="Nucleotide-diphossugar_trans"/>
</dbReference>